<dbReference type="RefSeq" id="XP_028463164.1">
    <property type="nucleotide sequence ID" value="XM_028610754.1"/>
</dbReference>
<reference evidence="2 3" key="1">
    <citation type="journal article" date="2018" name="Mol. Ecol.">
        <title>The obligate alkalophilic soda-lake fungus Sodiomyces alkalinus has shifted to a protein diet.</title>
        <authorList>
            <person name="Grum-Grzhimaylo A.A."/>
            <person name="Falkoski D.L."/>
            <person name="van den Heuvel J."/>
            <person name="Valero-Jimenez C.A."/>
            <person name="Min B."/>
            <person name="Choi I.G."/>
            <person name="Lipzen A."/>
            <person name="Daum C.G."/>
            <person name="Aanen D.K."/>
            <person name="Tsang A."/>
            <person name="Henrissat B."/>
            <person name="Bilanenko E.N."/>
            <person name="de Vries R.P."/>
            <person name="van Kan J.A.L."/>
            <person name="Grigoriev I.V."/>
            <person name="Debets A.J.M."/>
        </authorList>
    </citation>
    <scope>NUCLEOTIDE SEQUENCE [LARGE SCALE GENOMIC DNA]</scope>
    <source>
        <strain evidence="2 3">F11</strain>
    </source>
</reference>
<evidence type="ECO:0000313" key="3">
    <source>
        <dbReference type="Proteomes" id="UP000272025"/>
    </source>
</evidence>
<name>A0A3N2PLG2_SODAK</name>
<feature type="chain" id="PRO_5018308607" description="Secreted protein" evidence="1">
    <location>
        <begin position="19"/>
        <end position="115"/>
    </location>
</feature>
<sequence>MRPSSEFAVLVTLAPVCTFVTESSCNALGLTGLKLDNRRAPGLLALCSRVATSWRMRRYTSPMYVCLFGGCGRKAKGVGVGVCMQGYPMVRQSLRRMAFLGPKQAGMMLCTGLGV</sequence>
<proteinExistence type="predicted"/>
<keyword evidence="3" id="KW-1185">Reference proteome</keyword>
<evidence type="ECO:0000313" key="2">
    <source>
        <dbReference type="EMBL" id="ROT35358.1"/>
    </source>
</evidence>
<evidence type="ECO:0000256" key="1">
    <source>
        <dbReference type="SAM" id="SignalP"/>
    </source>
</evidence>
<accession>A0A3N2PLG2</accession>
<gene>
    <name evidence="2" type="ORF">SODALDRAFT_328687</name>
</gene>
<dbReference type="GeneID" id="39579232"/>
<dbReference type="EMBL" id="ML119061">
    <property type="protein sequence ID" value="ROT35358.1"/>
    <property type="molecule type" value="Genomic_DNA"/>
</dbReference>
<keyword evidence="1" id="KW-0732">Signal</keyword>
<feature type="signal peptide" evidence="1">
    <location>
        <begin position="1"/>
        <end position="18"/>
    </location>
</feature>
<evidence type="ECO:0008006" key="4">
    <source>
        <dbReference type="Google" id="ProtNLM"/>
    </source>
</evidence>
<dbReference type="Proteomes" id="UP000272025">
    <property type="component" value="Unassembled WGS sequence"/>
</dbReference>
<organism evidence="2 3">
    <name type="scientific">Sodiomyces alkalinus (strain CBS 110278 / VKM F-3762 / F11)</name>
    <name type="common">Alkaliphilic filamentous fungus</name>
    <dbReference type="NCBI Taxonomy" id="1314773"/>
    <lineage>
        <taxon>Eukaryota</taxon>
        <taxon>Fungi</taxon>
        <taxon>Dikarya</taxon>
        <taxon>Ascomycota</taxon>
        <taxon>Pezizomycotina</taxon>
        <taxon>Sordariomycetes</taxon>
        <taxon>Hypocreomycetidae</taxon>
        <taxon>Glomerellales</taxon>
        <taxon>Plectosphaerellaceae</taxon>
        <taxon>Sodiomyces</taxon>
    </lineage>
</organism>
<dbReference type="AlphaFoldDB" id="A0A3N2PLG2"/>
<protein>
    <recommendedName>
        <fullName evidence="4">Secreted protein</fullName>
    </recommendedName>
</protein>